<dbReference type="PANTHER" id="PTHR42718:SF9">
    <property type="entry name" value="MAJOR FACILITATOR SUPERFAMILY MULTIDRUG TRANSPORTER MFSC"/>
    <property type="match status" value="1"/>
</dbReference>
<feature type="transmembrane region" description="Helical" evidence="6">
    <location>
        <begin position="301"/>
        <end position="319"/>
    </location>
</feature>
<sequence>MTLDAPIGTECHMGLSSLTVGDPARLPPETQEPYVPGQKTRATHPVATVAALCFGGLMAALTQTMVIPIQGELPRLLSSTADNTAWVVTITLLCGAVTMPISGRLADMVGKQRVLIGSTVLLLVGSVVAALSSSLAPMLVGRGLQGLAMGFIPVGIALLRAVVPPQMASTAVAAMSATLGVGGAIGLPLSAWIVQVGNWHLLFWISAVVAALVLVAVAVLVPHTHDAEPGSFDLRGAVGLALGLVLFLVGLSKASTWGWGSGRTIGFLVGGLVVLVAWGAMQLRTREPLVDLRSTARLPVLLTNLAAVAIGMGMMAMSIVVPQLLELPDQLGYGLGQTILQAGLWMAPGGLMMMIFSPVSSRLIDTIGAKVTLMVGASVLGAGYLVALALMGTPWQLMIAVIVISTGVGIGYAAMPTLILDATPPREAASAVGVNTLMRSLGTTVAAALMGTILTSSTTALGPVQVPSEGAFQVCFVIGAVAAFVGVAIIALIPRVRGTSGDAAVGAVPETVSAAAH</sequence>
<dbReference type="GO" id="GO:0022857">
    <property type="term" value="F:transmembrane transporter activity"/>
    <property type="evidence" value="ECO:0007669"/>
    <property type="project" value="InterPro"/>
</dbReference>
<evidence type="ECO:0000256" key="6">
    <source>
        <dbReference type="SAM" id="Phobius"/>
    </source>
</evidence>
<dbReference type="GO" id="GO:0005886">
    <property type="term" value="C:plasma membrane"/>
    <property type="evidence" value="ECO:0007669"/>
    <property type="project" value="UniProtKB-SubCell"/>
</dbReference>
<evidence type="ECO:0000256" key="5">
    <source>
        <dbReference type="ARBA" id="ARBA00023136"/>
    </source>
</evidence>
<reference evidence="8" key="2">
    <citation type="submission" date="2020-09" db="EMBL/GenBank/DDBJ databases">
        <authorList>
            <person name="Sun Q."/>
            <person name="Zhou Y."/>
        </authorList>
    </citation>
    <scope>NUCLEOTIDE SEQUENCE</scope>
    <source>
        <strain evidence="8">CGMCC 1.16067</strain>
    </source>
</reference>
<reference evidence="8" key="1">
    <citation type="journal article" date="2014" name="Int. J. Syst. Evol. Microbiol.">
        <title>Complete genome sequence of Corynebacterium casei LMG S-19264T (=DSM 44701T), isolated from a smear-ripened cheese.</title>
        <authorList>
            <consortium name="US DOE Joint Genome Institute (JGI-PGF)"/>
            <person name="Walter F."/>
            <person name="Albersmeier A."/>
            <person name="Kalinowski J."/>
            <person name="Ruckert C."/>
        </authorList>
    </citation>
    <scope>NUCLEOTIDE SEQUENCE</scope>
    <source>
        <strain evidence="8">CGMCC 1.16067</strain>
    </source>
</reference>
<organism evidence="8 9">
    <name type="scientific">Marmoricola endophyticus</name>
    <dbReference type="NCBI Taxonomy" id="2040280"/>
    <lineage>
        <taxon>Bacteria</taxon>
        <taxon>Bacillati</taxon>
        <taxon>Actinomycetota</taxon>
        <taxon>Actinomycetes</taxon>
        <taxon>Propionibacteriales</taxon>
        <taxon>Nocardioidaceae</taxon>
        <taxon>Marmoricola</taxon>
    </lineage>
</organism>
<keyword evidence="5 6" id="KW-0472">Membrane</keyword>
<feature type="transmembrane region" description="Helical" evidence="6">
    <location>
        <begin position="114"/>
        <end position="132"/>
    </location>
</feature>
<evidence type="ECO:0000313" key="9">
    <source>
        <dbReference type="Proteomes" id="UP000649179"/>
    </source>
</evidence>
<dbReference type="AlphaFoldDB" id="A0A917F146"/>
<feature type="transmembrane region" description="Helical" evidence="6">
    <location>
        <begin position="339"/>
        <end position="359"/>
    </location>
</feature>
<feature type="transmembrane region" description="Helical" evidence="6">
    <location>
        <begin position="371"/>
        <end position="391"/>
    </location>
</feature>
<protein>
    <submittedName>
        <fullName evidence="8">MFS transporter</fullName>
    </submittedName>
</protein>
<evidence type="ECO:0000256" key="2">
    <source>
        <dbReference type="ARBA" id="ARBA00022448"/>
    </source>
</evidence>
<keyword evidence="2" id="KW-0813">Transport</keyword>
<comment type="caution">
    <text evidence="8">The sequence shown here is derived from an EMBL/GenBank/DDBJ whole genome shotgun (WGS) entry which is preliminary data.</text>
</comment>
<feature type="transmembrane region" description="Helical" evidence="6">
    <location>
        <begin position="46"/>
        <end position="69"/>
    </location>
</feature>
<feature type="transmembrane region" description="Helical" evidence="6">
    <location>
        <begin position="144"/>
        <end position="163"/>
    </location>
</feature>
<evidence type="ECO:0000259" key="7">
    <source>
        <dbReference type="PROSITE" id="PS50850"/>
    </source>
</evidence>
<feature type="transmembrane region" description="Helical" evidence="6">
    <location>
        <begin position="234"/>
        <end position="252"/>
    </location>
</feature>
<feature type="transmembrane region" description="Helical" evidence="6">
    <location>
        <begin position="397"/>
        <end position="420"/>
    </location>
</feature>
<proteinExistence type="predicted"/>
<accession>A0A917F146</accession>
<feature type="transmembrane region" description="Helical" evidence="6">
    <location>
        <begin position="470"/>
        <end position="493"/>
    </location>
</feature>
<feature type="transmembrane region" description="Helical" evidence="6">
    <location>
        <begin position="264"/>
        <end position="281"/>
    </location>
</feature>
<keyword evidence="3 6" id="KW-0812">Transmembrane</keyword>
<evidence type="ECO:0000256" key="1">
    <source>
        <dbReference type="ARBA" id="ARBA00004651"/>
    </source>
</evidence>
<dbReference type="InterPro" id="IPR011701">
    <property type="entry name" value="MFS"/>
</dbReference>
<gene>
    <name evidence="8" type="ORF">GCM10011519_14650</name>
</gene>
<dbReference type="Gene3D" id="1.20.1250.20">
    <property type="entry name" value="MFS general substrate transporter like domains"/>
    <property type="match status" value="1"/>
</dbReference>
<dbReference type="Gene3D" id="1.20.1720.10">
    <property type="entry name" value="Multidrug resistance protein D"/>
    <property type="match status" value="1"/>
</dbReference>
<feature type="transmembrane region" description="Helical" evidence="6">
    <location>
        <begin position="170"/>
        <end position="195"/>
    </location>
</feature>
<dbReference type="SUPFAM" id="SSF103473">
    <property type="entry name" value="MFS general substrate transporter"/>
    <property type="match status" value="1"/>
</dbReference>
<feature type="domain" description="Major facilitator superfamily (MFS) profile" evidence="7">
    <location>
        <begin position="48"/>
        <end position="497"/>
    </location>
</feature>
<feature type="transmembrane region" description="Helical" evidence="6">
    <location>
        <begin position="84"/>
        <end position="102"/>
    </location>
</feature>
<comment type="subcellular location">
    <subcellularLocation>
        <location evidence="1">Cell membrane</location>
        <topology evidence="1">Multi-pass membrane protein</topology>
    </subcellularLocation>
</comment>
<evidence type="ECO:0000313" key="8">
    <source>
        <dbReference type="EMBL" id="GGF41893.1"/>
    </source>
</evidence>
<dbReference type="Proteomes" id="UP000649179">
    <property type="component" value="Unassembled WGS sequence"/>
</dbReference>
<name>A0A917F146_9ACTN</name>
<evidence type="ECO:0000256" key="4">
    <source>
        <dbReference type="ARBA" id="ARBA00022989"/>
    </source>
</evidence>
<feature type="transmembrane region" description="Helical" evidence="6">
    <location>
        <begin position="441"/>
        <end position="464"/>
    </location>
</feature>
<dbReference type="PROSITE" id="PS50850">
    <property type="entry name" value="MFS"/>
    <property type="match status" value="1"/>
</dbReference>
<dbReference type="EMBL" id="BMKQ01000001">
    <property type="protein sequence ID" value="GGF41893.1"/>
    <property type="molecule type" value="Genomic_DNA"/>
</dbReference>
<dbReference type="Pfam" id="PF07690">
    <property type="entry name" value="MFS_1"/>
    <property type="match status" value="1"/>
</dbReference>
<keyword evidence="4 6" id="KW-1133">Transmembrane helix</keyword>
<dbReference type="InterPro" id="IPR020846">
    <property type="entry name" value="MFS_dom"/>
</dbReference>
<dbReference type="InterPro" id="IPR036259">
    <property type="entry name" value="MFS_trans_sf"/>
</dbReference>
<dbReference type="CDD" id="cd17504">
    <property type="entry name" value="MFS_MMR_MDR_like"/>
    <property type="match status" value="1"/>
</dbReference>
<evidence type="ECO:0000256" key="3">
    <source>
        <dbReference type="ARBA" id="ARBA00022692"/>
    </source>
</evidence>
<feature type="transmembrane region" description="Helical" evidence="6">
    <location>
        <begin position="201"/>
        <end position="222"/>
    </location>
</feature>
<dbReference type="PRINTS" id="PR00173">
    <property type="entry name" value="EDTRNSPORT"/>
</dbReference>
<dbReference type="PANTHER" id="PTHR42718">
    <property type="entry name" value="MAJOR FACILITATOR SUPERFAMILY MULTIDRUG TRANSPORTER MFSC"/>
    <property type="match status" value="1"/>
</dbReference>
<keyword evidence="9" id="KW-1185">Reference proteome</keyword>